<protein>
    <submittedName>
        <fullName evidence="2">Uncharacterized protein</fullName>
    </submittedName>
</protein>
<dbReference type="EMBL" id="JASBNA010000025">
    <property type="protein sequence ID" value="KAK7684479.1"/>
    <property type="molecule type" value="Genomic_DNA"/>
</dbReference>
<dbReference type="AlphaFoldDB" id="A0AAW0FYG9"/>
<gene>
    <name evidence="2" type="ORF">QCA50_012426</name>
</gene>
<reference evidence="2 3" key="1">
    <citation type="submission" date="2022-09" db="EMBL/GenBank/DDBJ databases">
        <authorList>
            <person name="Palmer J.M."/>
        </authorList>
    </citation>
    <scope>NUCLEOTIDE SEQUENCE [LARGE SCALE GENOMIC DNA]</scope>
    <source>
        <strain evidence="2 3">DSM 7382</strain>
    </source>
</reference>
<organism evidence="2 3">
    <name type="scientific">Cerrena zonata</name>
    <dbReference type="NCBI Taxonomy" id="2478898"/>
    <lineage>
        <taxon>Eukaryota</taxon>
        <taxon>Fungi</taxon>
        <taxon>Dikarya</taxon>
        <taxon>Basidiomycota</taxon>
        <taxon>Agaricomycotina</taxon>
        <taxon>Agaricomycetes</taxon>
        <taxon>Polyporales</taxon>
        <taxon>Cerrenaceae</taxon>
        <taxon>Cerrena</taxon>
    </lineage>
</organism>
<accession>A0AAW0FYG9</accession>
<proteinExistence type="predicted"/>
<name>A0AAW0FYG9_9APHY</name>
<evidence type="ECO:0000313" key="2">
    <source>
        <dbReference type="EMBL" id="KAK7684479.1"/>
    </source>
</evidence>
<evidence type="ECO:0000313" key="3">
    <source>
        <dbReference type="Proteomes" id="UP001385951"/>
    </source>
</evidence>
<comment type="caution">
    <text evidence="2">The sequence shown here is derived from an EMBL/GenBank/DDBJ whole genome shotgun (WGS) entry which is preliminary data.</text>
</comment>
<dbReference type="Proteomes" id="UP001385951">
    <property type="component" value="Unassembled WGS sequence"/>
</dbReference>
<keyword evidence="3" id="KW-1185">Reference proteome</keyword>
<feature type="region of interest" description="Disordered" evidence="1">
    <location>
        <begin position="143"/>
        <end position="165"/>
    </location>
</feature>
<evidence type="ECO:0000256" key="1">
    <source>
        <dbReference type="SAM" id="MobiDB-lite"/>
    </source>
</evidence>
<sequence>MYCSFKDQKILKTVMLDCSVDTLHFELGPPWEVHSVDRRVESMSQVGSVVVHWKMNNATTLYDILVFKNTLLSQLRNLRRLTLFLIVYISDPGECANIENATVTDVLDIPQFFEILGEYVTAEIEFHVREDYYSYLFEVEDTGSDQGDPDHASGRKSNNRNGNGMEGRSPLFITVSFPYVFTDLEPLNMNRILCIGRYPSECLHC</sequence>